<accession>A0AAD7NFW3</accession>
<organism evidence="2 3">
    <name type="scientific">Mycena metata</name>
    <dbReference type="NCBI Taxonomy" id="1033252"/>
    <lineage>
        <taxon>Eukaryota</taxon>
        <taxon>Fungi</taxon>
        <taxon>Dikarya</taxon>
        <taxon>Basidiomycota</taxon>
        <taxon>Agaricomycotina</taxon>
        <taxon>Agaricomycetes</taxon>
        <taxon>Agaricomycetidae</taxon>
        <taxon>Agaricales</taxon>
        <taxon>Marasmiineae</taxon>
        <taxon>Mycenaceae</taxon>
        <taxon>Mycena</taxon>
    </lineage>
</organism>
<evidence type="ECO:0000313" key="3">
    <source>
        <dbReference type="Proteomes" id="UP001215598"/>
    </source>
</evidence>
<feature type="compositionally biased region" description="Basic residues" evidence="1">
    <location>
        <begin position="150"/>
        <end position="169"/>
    </location>
</feature>
<feature type="compositionally biased region" description="Low complexity" evidence="1">
    <location>
        <begin position="134"/>
        <end position="149"/>
    </location>
</feature>
<feature type="compositionally biased region" description="Basic and acidic residues" evidence="1">
    <location>
        <begin position="1"/>
        <end position="14"/>
    </location>
</feature>
<feature type="compositionally biased region" description="Basic residues" evidence="1">
    <location>
        <begin position="15"/>
        <end position="40"/>
    </location>
</feature>
<dbReference type="AlphaFoldDB" id="A0AAD7NFW3"/>
<evidence type="ECO:0000256" key="1">
    <source>
        <dbReference type="SAM" id="MobiDB-lite"/>
    </source>
</evidence>
<reference evidence="2" key="1">
    <citation type="submission" date="2023-03" db="EMBL/GenBank/DDBJ databases">
        <title>Massive genome expansion in bonnet fungi (Mycena s.s.) driven by repeated elements and novel gene families across ecological guilds.</title>
        <authorList>
            <consortium name="Lawrence Berkeley National Laboratory"/>
            <person name="Harder C.B."/>
            <person name="Miyauchi S."/>
            <person name="Viragh M."/>
            <person name="Kuo A."/>
            <person name="Thoen E."/>
            <person name="Andreopoulos B."/>
            <person name="Lu D."/>
            <person name="Skrede I."/>
            <person name="Drula E."/>
            <person name="Henrissat B."/>
            <person name="Morin E."/>
            <person name="Kohler A."/>
            <person name="Barry K."/>
            <person name="LaButti K."/>
            <person name="Morin E."/>
            <person name="Salamov A."/>
            <person name="Lipzen A."/>
            <person name="Mereny Z."/>
            <person name="Hegedus B."/>
            <person name="Baldrian P."/>
            <person name="Stursova M."/>
            <person name="Weitz H."/>
            <person name="Taylor A."/>
            <person name="Grigoriev I.V."/>
            <person name="Nagy L.G."/>
            <person name="Martin F."/>
            <person name="Kauserud H."/>
        </authorList>
    </citation>
    <scope>NUCLEOTIDE SEQUENCE</scope>
    <source>
        <strain evidence="2">CBHHK182m</strain>
    </source>
</reference>
<protein>
    <submittedName>
        <fullName evidence="2">Uncharacterized protein</fullName>
    </submittedName>
</protein>
<name>A0AAD7NFW3_9AGAR</name>
<comment type="caution">
    <text evidence="2">The sequence shown here is derived from an EMBL/GenBank/DDBJ whole genome shotgun (WGS) entry which is preliminary data.</text>
</comment>
<gene>
    <name evidence="2" type="ORF">B0H16DRAFT_629616</name>
</gene>
<dbReference type="Proteomes" id="UP001215598">
    <property type="component" value="Unassembled WGS sequence"/>
</dbReference>
<feature type="region of interest" description="Disordered" evidence="1">
    <location>
        <begin position="128"/>
        <end position="169"/>
    </location>
</feature>
<proteinExistence type="predicted"/>
<feature type="region of interest" description="Disordered" evidence="1">
    <location>
        <begin position="1"/>
        <end position="63"/>
    </location>
</feature>
<dbReference type="EMBL" id="JARKIB010000040">
    <property type="protein sequence ID" value="KAJ7759082.1"/>
    <property type="molecule type" value="Genomic_DNA"/>
</dbReference>
<evidence type="ECO:0000313" key="2">
    <source>
        <dbReference type="EMBL" id="KAJ7759082.1"/>
    </source>
</evidence>
<sequence>MQREREQQLRERARTGSRRTRHTRRLRGRAGRHSPLRMARRGLLNRNRSLSHNRRKSNSNNTRADGEWARAWIQGAVPHVLRPSARGVAAPPAYVFVWAQGIEWECENRGDVGVARRVRDVGACDGRVGDGAGNNASNVNSSTSCSNSGSRKHKHSRIRPRRRPPWCRR</sequence>
<keyword evidence="3" id="KW-1185">Reference proteome</keyword>